<evidence type="ECO:0000259" key="5">
    <source>
        <dbReference type="PROSITE" id="PS51671"/>
    </source>
</evidence>
<dbReference type="InterPro" id="IPR044074">
    <property type="entry name" value="PurU_ACT"/>
</dbReference>
<evidence type="ECO:0000256" key="1">
    <source>
        <dbReference type="ARBA" id="ARBA00022563"/>
    </source>
</evidence>
<gene>
    <name evidence="3 6" type="primary">purU</name>
    <name evidence="6" type="ORF">HZS81_12225</name>
</gene>
<dbReference type="NCBIfam" id="NF004684">
    <property type="entry name" value="PRK06027.1"/>
    <property type="match status" value="1"/>
</dbReference>
<dbReference type="GO" id="GO:0008864">
    <property type="term" value="F:formyltetrahydrofolate deformylase activity"/>
    <property type="evidence" value="ECO:0007669"/>
    <property type="project" value="UniProtKB-UniRule"/>
</dbReference>
<evidence type="ECO:0000256" key="4">
    <source>
        <dbReference type="NCBIfam" id="TIGR00655"/>
    </source>
</evidence>
<organism evidence="6 7">
    <name type="scientific">Vreelandella salicampi</name>
    <dbReference type="NCBI Taxonomy" id="1449798"/>
    <lineage>
        <taxon>Bacteria</taxon>
        <taxon>Pseudomonadati</taxon>
        <taxon>Pseudomonadota</taxon>
        <taxon>Gammaproteobacteria</taxon>
        <taxon>Oceanospirillales</taxon>
        <taxon>Halomonadaceae</taxon>
        <taxon>Vreelandella</taxon>
    </lineage>
</organism>
<dbReference type="Pfam" id="PF00551">
    <property type="entry name" value="Formyl_trans_N"/>
    <property type="match status" value="1"/>
</dbReference>
<comment type="similarity">
    <text evidence="3">Belongs to the PurU family.</text>
</comment>
<keyword evidence="3" id="KW-0658">Purine biosynthesis</keyword>
<dbReference type="InterPro" id="IPR002376">
    <property type="entry name" value="Formyl_transf_N"/>
</dbReference>
<dbReference type="CDD" id="cd04875">
    <property type="entry name" value="ACT_F4HF-DF"/>
    <property type="match status" value="1"/>
</dbReference>
<comment type="catalytic activity">
    <reaction evidence="3">
        <text>(6R)-10-formyltetrahydrofolate + H2O = (6S)-5,6,7,8-tetrahydrofolate + formate + H(+)</text>
        <dbReference type="Rhea" id="RHEA:19833"/>
        <dbReference type="ChEBI" id="CHEBI:15377"/>
        <dbReference type="ChEBI" id="CHEBI:15378"/>
        <dbReference type="ChEBI" id="CHEBI:15740"/>
        <dbReference type="ChEBI" id="CHEBI:57453"/>
        <dbReference type="ChEBI" id="CHEBI:195366"/>
        <dbReference type="EC" id="3.5.1.10"/>
    </reaction>
</comment>
<feature type="active site" evidence="3">
    <location>
        <position position="233"/>
    </location>
</feature>
<dbReference type="GO" id="GO:0006730">
    <property type="term" value="P:one-carbon metabolic process"/>
    <property type="evidence" value="ECO:0007669"/>
    <property type="project" value="UniProtKB-KW"/>
</dbReference>
<dbReference type="InterPro" id="IPR036477">
    <property type="entry name" value="Formyl_transf_N_sf"/>
</dbReference>
<dbReference type="AlphaFoldDB" id="A0A7Z0LMB9"/>
<dbReference type="RefSeq" id="WP_179930838.1">
    <property type="nucleotide sequence ID" value="NZ_JACCDF010000010.1"/>
</dbReference>
<dbReference type="EC" id="3.5.1.10" evidence="3 4"/>
<keyword evidence="2 3" id="KW-0378">Hydrolase</keyword>
<dbReference type="UniPathway" id="UPA00074">
    <property type="reaction ID" value="UER00170"/>
</dbReference>
<feature type="domain" description="ACT" evidence="5">
    <location>
        <begin position="11"/>
        <end position="94"/>
    </location>
</feature>
<dbReference type="PANTHER" id="PTHR42706">
    <property type="entry name" value="FORMYLTETRAHYDROFOLATE DEFORMYLASE"/>
    <property type="match status" value="1"/>
</dbReference>
<reference evidence="6 7" key="1">
    <citation type="journal article" date="2015" name="Int. J. Syst. Evol. Microbiol.">
        <title>Halomonas salicampi sp. nov., a halotolerant and alkalitolerant bacterium isolated from a saltern soil.</title>
        <authorList>
            <person name="Lee J.C."/>
            <person name="Kim Y.S."/>
            <person name="Yun B.S."/>
            <person name="Whang K.S."/>
        </authorList>
    </citation>
    <scope>NUCLEOTIDE SEQUENCE [LARGE SCALE GENOMIC DNA]</scope>
    <source>
        <strain evidence="6 7">BH103</strain>
    </source>
</reference>
<dbReference type="Pfam" id="PF01842">
    <property type="entry name" value="ACT"/>
    <property type="match status" value="1"/>
</dbReference>
<keyword evidence="7" id="KW-1185">Reference proteome</keyword>
<dbReference type="PRINTS" id="PR01575">
    <property type="entry name" value="FFH4HYDRLASE"/>
</dbReference>
<dbReference type="SUPFAM" id="SSF53328">
    <property type="entry name" value="Formyltransferase"/>
    <property type="match status" value="1"/>
</dbReference>
<evidence type="ECO:0000313" key="7">
    <source>
        <dbReference type="Proteomes" id="UP000586119"/>
    </source>
</evidence>
<dbReference type="Proteomes" id="UP000586119">
    <property type="component" value="Unassembled WGS sequence"/>
</dbReference>
<accession>A0A7Z0LMB9</accession>
<evidence type="ECO:0000256" key="2">
    <source>
        <dbReference type="ARBA" id="ARBA00022801"/>
    </source>
</evidence>
<comment type="pathway">
    <text evidence="3">Purine metabolism; IMP biosynthesis via de novo pathway; formate from 10-formyl-5,6,7,8-tetrahydrofolate: step 1/1.</text>
</comment>
<dbReference type="Gene3D" id="3.30.70.260">
    <property type="match status" value="1"/>
</dbReference>
<proteinExistence type="inferred from homology"/>
<dbReference type="PANTHER" id="PTHR42706:SF1">
    <property type="entry name" value="FORMYLTETRAHYDROFOLATE DEFORMYLASE 2, MITOCHONDRIAL"/>
    <property type="match status" value="1"/>
</dbReference>
<dbReference type="PIRSF" id="PIRSF036480">
    <property type="entry name" value="FormyFH4_hydr"/>
    <property type="match status" value="1"/>
</dbReference>
<evidence type="ECO:0000313" key="6">
    <source>
        <dbReference type="EMBL" id="NYS61519.1"/>
    </source>
</evidence>
<dbReference type="HAMAP" id="MF_01927">
    <property type="entry name" value="PurU"/>
    <property type="match status" value="1"/>
</dbReference>
<dbReference type="GO" id="GO:0006189">
    <property type="term" value="P:'de novo' IMP biosynthetic process"/>
    <property type="evidence" value="ECO:0007669"/>
    <property type="project" value="UniProtKB-UniRule"/>
</dbReference>
<dbReference type="InterPro" id="IPR002912">
    <property type="entry name" value="ACT_dom"/>
</dbReference>
<name>A0A7Z0LMB9_9GAMM</name>
<comment type="function">
    <text evidence="3">Catalyzes the hydrolysis of 10-formyltetrahydrofolate (formyl-FH4) to formate and tetrahydrofolate (FH4).</text>
</comment>
<dbReference type="NCBIfam" id="TIGR00655">
    <property type="entry name" value="PurU"/>
    <property type="match status" value="1"/>
</dbReference>
<dbReference type="PROSITE" id="PS51671">
    <property type="entry name" value="ACT"/>
    <property type="match status" value="1"/>
</dbReference>
<sequence length="289" mass="32575">MSNVPQSHYYRLVVSCPDQVGIVARVSSFIAQQGGSITEASQHSDLETGRFFMRYEILAESLGITAQALREGFAPIAQAFNMQWALTDTKRLPRVVLMVSKESHCLVDLLYRWQAGELACDIVGVISNHSDMCALTEWYGIPYYHIPVDPQDKQPAFDAVEAQIETLDTDCVVLARYMQILPPALCQRYRGRVINIHHSFLPSFAGAKPYHQAYERGVKLIGATCHYVTEELDAGPIIEQDIHRVSHCHTPTDLVRFGRDVEKAVLARGLRWHLEDRVIIHGNKTVVFS</sequence>
<keyword evidence="1 3" id="KW-0554">One-carbon metabolism</keyword>
<dbReference type="CDD" id="cd08648">
    <property type="entry name" value="FMT_core_Formyl-FH4-Hydrolase_C"/>
    <property type="match status" value="1"/>
</dbReference>
<dbReference type="Gene3D" id="3.40.50.170">
    <property type="entry name" value="Formyl transferase, N-terminal domain"/>
    <property type="match status" value="1"/>
</dbReference>
<evidence type="ECO:0000256" key="3">
    <source>
        <dbReference type="HAMAP-Rule" id="MF_01927"/>
    </source>
</evidence>
<dbReference type="InterPro" id="IPR045865">
    <property type="entry name" value="ACT-like_dom_sf"/>
</dbReference>
<dbReference type="SUPFAM" id="SSF55021">
    <property type="entry name" value="ACT-like"/>
    <property type="match status" value="1"/>
</dbReference>
<dbReference type="InterPro" id="IPR004810">
    <property type="entry name" value="PurU"/>
</dbReference>
<protein>
    <recommendedName>
        <fullName evidence="3 4">Formyltetrahydrofolate deformylase</fullName>
        <ecNumber evidence="3 4">3.5.1.10</ecNumber>
    </recommendedName>
    <alternativeName>
        <fullName evidence="3">Formyl-FH(4) hydrolase</fullName>
    </alternativeName>
</protein>
<comment type="caution">
    <text evidence="6">The sequence shown here is derived from an EMBL/GenBank/DDBJ whole genome shotgun (WGS) entry which is preliminary data.</text>
</comment>
<dbReference type="InterPro" id="IPR041729">
    <property type="entry name" value="Formyl-FH4-Hydrolase_C"/>
</dbReference>
<dbReference type="EMBL" id="JACCDF010000010">
    <property type="protein sequence ID" value="NYS61519.1"/>
    <property type="molecule type" value="Genomic_DNA"/>
</dbReference>